<sequence>MAHDDANNLSLNSTPCASLKDEPHSNSPLPPSQSQTPNPYPDSLLPTLMAEPVAHRRVIGTQIAYDLPPRAMTPLAIQLYITSPSPIKSHLKSSSSPNSINSSSRPISPTASLQTLLQTNIKAKFFVPRSYLISHSWLKLCPNKCSRDVSKLANAIGSHTPNTIFWRSQGTKIGSSAEEEA</sequence>
<name>A0A067PQV7_9AGAM</name>
<feature type="compositionally biased region" description="Polar residues" evidence="1">
    <location>
        <begin position="7"/>
        <end position="16"/>
    </location>
</feature>
<keyword evidence="3" id="KW-1185">Reference proteome</keyword>
<feature type="region of interest" description="Disordered" evidence="1">
    <location>
        <begin position="1"/>
        <end position="46"/>
    </location>
</feature>
<dbReference type="EMBL" id="KL197723">
    <property type="protein sequence ID" value="KDQ56195.1"/>
    <property type="molecule type" value="Genomic_DNA"/>
</dbReference>
<dbReference type="HOGENOM" id="CLU_1489224_0_0_1"/>
<gene>
    <name evidence="2" type="ORF">JAAARDRAFT_36967</name>
</gene>
<dbReference type="InParanoid" id="A0A067PQV7"/>
<accession>A0A067PQV7</accession>
<evidence type="ECO:0000256" key="1">
    <source>
        <dbReference type="SAM" id="MobiDB-lite"/>
    </source>
</evidence>
<proteinExistence type="predicted"/>
<protein>
    <submittedName>
        <fullName evidence="2">Uncharacterized protein</fullName>
    </submittedName>
</protein>
<evidence type="ECO:0000313" key="2">
    <source>
        <dbReference type="EMBL" id="KDQ56195.1"/>
    </source>
</evidence>
<reference evidence="3" key="1">
    <citation type="journal article" date="2014" name="Proc. Natl. Acad. Sci. U.S.A.">
        <title>Extensive sampling of basidiomycete genomes demonstrates inadequacy of the white-rot/brown-rot paradigm for wood decay fungi.</title>
        <authorList>
            <person name="Riley R."/>
            <person name="Salamov A.A."/>
            <person name="Brown D.W."/>
            <person name="Nagy L.G."/>
            <person name="Floudas D."/>
            <person name="Held B.W."/>
            <person name="Levasseur A."/>
            <person name="Lombard V."/>
            <person name="Morin E."/>
            <person name="Otillar R."/>
            <person name="Lindquist E.A."/>
            <person name="Sun H."/>
            <person name="LaButti K.M."/>
            <person name="Schmutz J."/>
            <person name="Jabbour D."/>
            <person name="Luo H."/>
            <person name="Baker S.E."/>
            <person name="Pisabarro A.G."/>
            <person name="Walton J.D."/>
            <person name="Blanchette R.A."/>
            <person name="Henrissat B."/>
            <person name="Martin F."/>
            <person name="Cullen D."/>
            <person name="Hibbett D.S."/>
            <person name="Grigoriev I.V."/>
        </authorList>
    </citation>
    <scope>NUCLEOTIDE SEQUENCE [LARGE SCALE GENOMIC DNA]</scope>
    <source>
        <strain evidence="3">MUCL 33604</strain>
    </source>
</reference>
<dbReference type="Proteomes" id="UP000027265">
    <property type="component" value="Unassembled WGS sequence"/>
</dbReference>
<feature type="region of interest" description="Disordered" evidence="1">
    <location>
        <begin position="88"/>
        <end position="108"/>
    </location>
</feature>
<dbReference type="AlphaFoldDB" id="A0A067PQV7"/>
<organism evidence="2 3">
    <name type="scientific">Jaapia argillacea MUCL 33604</name>
    <dbReference type="NCBI Taxonomy" id="933084"/>
    <lineage>
        <taxon>Eukaryota</taxon>
        <taxon>Fungi</taxon>
        <taxon>Dikarya</taxon>
        <taxon>Basidiomycota</taxon>
        <taxon>Agaricomycotina</taxon>
        <taxon>Agaricomycetes</taxon>
        <taxon>Agaricomycetidae</taxon>
        <taxon>Jaapiales</taxon>
        <taxon>Jaapiaceae</taxon>
        <taxon>Jaapia</taxon>
    </lineage>
</organism>
<evidence type="ECO:0000313" key="3">
    <source>
        <dbReference type="Proteomes" id="UP000027265"/>
    </source>
</evidence>